<gene>
    <name evidence="1" type="ORF">DXM27_00620</name>
</gene>
<accession>A0AA88F2T7</accession>
<dbReference type="Proteomes" id="UP000473658">
    <property type="component" value="Unassembled WGS sequence"/>
</dbReference>
<comment type="caution">
    <text evidence="1">The sequence shown here is derived from an EMBL/GenBank/DDBJ whole genome shotgun (WGS) entry which is preliminary data.</text>
</comment>
<name>A0AA88F2T7_RHIRH</name>
<dbReference type="EMBL" id="QRFF01000001">
    <property type="protein sequence ID" value="KAA3503861.1"/>
    <property type="molecule type" value="Genomic_DNA"/>
</dbReference>
<proteinExistence type="predicted"/>
<sequence>MSFSNLAGAKVRWLVNVSRRKAALLIFGQIVPSRQPGRSLYPCRCGMALFTHPGKRKFAIPQFFAAFYAA</sequence>
<organism evidence="1 2">
    <name type="scientific">Rhizobium rhizogenes</name>
    <name type="common">Agrobacterium rhizogenes</name>
    <dbReference type="NCBI Taxonomy" id="359"/>
    <lineage>
        <taxon>Bacteria</taxon>
        <taxon>Pseudomonadati</taxon>
        <taxon>Pseudomonadota</taxon>
        <taxon>Alphaproteobacteria</taxon>
        <taxon>Hyphomicrobiales</taxon>
        <taxon>Rhizobiaceae</taxon>
        <taxon>Rhizobium/Agrobacterium group</taxon>
        <taxon>Rhizobium</taxon>
    </lineage>
</organism>
<evidence type="ECO:0000313" key="2">
    <source>
        <dbReference type="Proteomes" id="UP000473658"/>
    </source>
</evidence>
<protein>
    <submittedName>
        <fullName evidence="1">Uncharacterized protein</fullName>
    </submittedName>
</protein>
<dbReference type="AlphaFoldDB" id="A0AA88F2T7"/>
<evidence type="ECO:0000313" key="1">
    <source>
        <dbReference type="EMBL" id="KAA3503861.1"/>
    </source>
</evidence>
<reference evidence="1 2" key="1">
    <citation type="submission" date="2018-08" db="EMBL/GenBank/DDBJ databases">
        <title>Crown Gall in kiwifruit.</title>
        <authorList>
            <person name="Visnovsky S.B."/>
            <person name="Pitman A.R."/>
        </authorList>
    </citation>
    <scope>NUCLEOTIDE SEQUENCE [LARGE SCALE GENOMIC DNA]</scope>
    <source>
        <strain evidence="1 2">SBV_302_78_2</strain>
    </source>
</reference>